<proteinExistence type="predicted"/>
<accession>A0A7G9L8Q8</accession>
<dbReference type="EMBL" id="CP060695">
    <property type="protein sequence ID" value="QNM85007.1"/>
    <property type="molecule type" value="Genomic_DNA"/>
</dbReference>
<name>A0A7G9L8Q8_9FLAO</name>
<reference evidence="1 2" key="1">
    <citation type="submission" date="2020-08" db="EMBL/GenBank/DDBJ databases">
        <title>Polaribacter sp. L12M9 isolated from gut of the Korean scallop.</title>
        <authorList>
            <person name="Jeong Y.S."/>
        </authorList>
    </citation>
    <scope>NUCLEOTIDE SEQUENCE [LARGE SCALE GENOMIC DNA]</scope>
    <source>
        <strain evidence="1 2">L12M9</strain>
    </source>
</reference>
<dbReference type="AlphaFoldDB" id="A0A7G9L8Q8"/>
<dbReference type="Gene3D" id="1.10.3680.10">
    <property type="entry name" value="TerB-like"/>
    <property type="match status" value="1"/>
</dbReference>
<evidence type="ECO:0000313" key="1">
    <source>
        <dbReference type="EMBL" id="QNM85007.1"/>
    </source>
</evidence>
<dbReference type="CDD" id="cd07177">
    <property type="entry name" value="terB_like"/>
    <property type="match status" value="1"/>
</dbReference>
<dbReference type="Proteomes" id="UP000515808">
    <property type="component" value="Chromosome"/>
</dbReference>
<dbReference type="RefSeq" id="WP_187481925.1">
    <property type="nucleotide sequence ID" value="NZ_CP060695.1"/>
</dbReference>
<organism evidence="1 2">
    <name type="scientific">Polaribacter pectinis</name>
    <dbReference type="NCBI Taxonomy" id="2738844"/>
    <lineage>
        <taxon>Bacteria</taxon>
        <taxon>Pseudomonadati</taxon>
        <taxon>Bacteroidota</taxon>
        <taxon>Flavobacteriia</taxon>
        <taxon>Flavobacteriales</taxon>
        <taxon>Flavobacteriaceae</taxon>
    </lineage>
</organism>
<evidence type="ECO:0000313" key="2">
    <source>
        <dbReference type="Proteomes" id="UP000515808"/>
    </source>
</evidence>
<keyword evidence="2" id="KW-1185">Reference proteome</keyword>
<gene>
    <name evidence="1" type="ORF">H9W90_12510</name>
</gene>
<dbReference type="InterPro" id="IPR029024">
    <property type="entry name" value="TerB-like"/>
</dbReference>
<dbReference type="KEGG" id="ppec:H9W90_12510"/>
<dbReference type="SUPFAM" id="SSF158682">
    <property type="entry name" value="TerB-like"/>
    <property type="match status" value="1"/>
</dbReference>
<sequence length="144" mass="16428">MSISDLYFNGEHKKEIGHFANIVKIAKADGKISDGERALLLKTANRLNISLEEFTVILNNPEKFPINPPVSYDERIERLYRLTKMVLASGEVHLKEQKLFEKIAIGLHFHNDRAEKVCVEAIELVIKNIDLDDFILAIKKVDSI</sequence>
<protein>
    <submittedName>
        <fullName evidence="1">TerB family tellurite resistance protein</fullName>
    </submittedName>
</protein>